<protein>
    <submittedName>
        <fullName evidence="3">Uncharacterized protein</fullName>
    </submittedName>
</protein>
<evidence type="ECO:0000313" key="4">
    <source>
        <dbReference type="Proteomes" id="UP000663851"/>
    </source>
</evidence>
<evidence type="ECO:0000313" key="3">
    <source>
        <dbReference type="EMBL" id="CAF4413901.1"/>
    </source>
</evidence>
<sequence>MARSKISTEDISRYSHLFNRELANLESHQLIWQDVNVKKDKTTLENLRKIVDHTKVFDNMDEWLVYINQTDTTVTFKICSGQMGENFASKVHHLDTIYAIYIYCQNQEQVHNSLEHLLNDLTPAVQEYKQHENTNLLRREQKEATTSESALSRWEAFIDILVFLPYPEDYQSKLINFLKMIIMIKKKK</sequence>
<comment type="caution">
    <text evidence="3">The sequence shown here is derived from an EMBL/GenBank/DDBJ whole genome shotgun (WGS) entry which is preliminary data.</text>
</comment>
<gene>
    <name evidence="3" type="ORF">HFQ381_LOCUS21038</name>
    <name evidence="1" type="ORF">TIS948_LOCUS13169</name>
    <name evidence="2" type="ORF">UJA718_LOCUS11566</name>
</gene>
<evidence type="ECO:0000313" key="2">
    <source>
        <dbReference type="EMBL" id="CAF4283819.1"/>
    </source>
</evidence>
<dbReference type="Proteomes" id="UP000663825">
    <property type="component" value="Unassembled WGS sequence"/>
</dbReference>
<dbReference type="EMBL" id="CAJOBO010001850">
    <property type="protein sequence ID" value="CAF4413901.1"/>
    <property type="molecule type" value="Genomic_DNA"/>
</dbReference>
<dbReference type="AlphaFoldDB" id="A0A820Q5T5"/>
<accession>A0A820Q5T5</accession>
<keyword evidence="5" id="KW-1185">Reference proteome</keyword>
<name>A0A820Q5T5_9BILA</name>
<dbReference type="EMBL" id="CAJNXB010002038">
    <property type="protein sequence ID" value="CAF3211786.1"/>
    <property type="molecule type" value="Genomic_DNA"/>
</dbReference>
<evidence type="ECO:0000313" key="1">
    <source>
        <dbReference type="EMBL" id="CAF3211786.1"/>
    </source>
</evidence>
<dbReference type="Proteomes" id="UP000663873">
    <property type="component" value="Unassembled WGS sequence"/>
</dbReference>
<dbReference type="EMBL" id="CAJOBP010001427">
    <property type="protein sequence ID" value="CAF4283819.1"/>
    <property type="molecule type" value="Genomic_DNA"/>
</dbReference>
<reference evidence="3" key="1">
    <citation type="submission" date="2021-02" db="EMBL/GenBank/DDBJ databases">
        <authorList>
            <person name="Nowell W R."/>
        </authorList>
    </citation>
    <scope>NUCLEOTIDE SEQUENCE</scope>
</reference>
<dbReference type="Proteomes" id="UP000663851">
    <property type="component" value="Unassembled WGS sequence"/>
</dbReference>
<evidence type="ECO:0000313" key="5">
    <source>
        <dbReference type="Proteomes" id="UP000663873"/>
    </source>
</evidence>
<dbReference type="OrthoDB" id="10069895at2759"/>
<organism evidence="3 4">
    <name type="scientific">Rotaria socialis</name>
    <dbReference type="NCBI Taxonomy" id="392032"/>
    <lineage>
        <taxon>Eukaryota</taxon>
        <taxon>Metazoa</taxon>
        <taxon>Spiralia</taxon>
        <taxon>Gnathifera</taxon>
        <taxon>Rotifera</taxon>
        <taxon>Eurotatoria</taxon>
        <taxon>Bdelloidea</taxon>
        <taxon>Philodinida</taxon>
        <taxon>Philodinidae</taxon>
        <taxon>Rotaria</taxon>
    </lineage>
</organism>
<proteinExistence type="predicted"/>